<evidence type="ECO:0000256" key="17">
    <source>
        <dbReference type="ARBA" id="ARBA00069321"/>
    </source>
</evidence>
<protein>
    <recommendedName>
        <fullName evidence="17">Beta-galactoside alpha-2,6-sialyltransferase 1</fullName>
        <ecNumber evidence="16">2.4.3.1</ecNumber>
    </recommendedName>
    <alternativeName>
        <fullName evidence="20">CMP-N-acetylneuraminate-beta-galactosamide-alpha-2,6-sialyltransferase 1</fullName>
    </alternativeName>
    <alternativeName>
        <fullName evidence="19">ST6Gal I</fullName>
    </alternativeName>
    <alternativeName>
        <fullName evidence="18">Sialyltransferase 1</fullName>
    </alternativeName>
</protein>
<proteinExistence type="inferred from homology"/>
<keyword evidence="8 21" id="KW-0812">Transmembrane</keyword>
<evidence type="ECO:0000313" key="23">
    <source>
        <dbReference type="Proteomes" id="UP000502823"/>
    </source>
</evidence>
<sequence length="471" mass="53514">MRAIAVSLWIFINLVFVGMCGYIYLLWSQYWQYVERQQEHMSELMNTARSGGGGSSQIFYYNHDSYPSTEDPDVIAVAYRSKINALPKHHSYDKAGNKSSVGLFRKWQQLIVSGLAVKTVQRRHSQPRFPKIQVSNDETQCTEWSNSDKVSSRVLAYKSQLVVQLRRVLLEESSVFKTRGNGNNPYNVHYMGPRGSYVGKSVQELVCGLKKKVGSIRTVSALDEPFTAQGLRELFPKTPIFTEKYNTCAIVTNAGSLSGSRLGTFIDTHDMVLRFNHAPTSGYEADVGTKTTLRIVNSQVVSKPSFNFMTSSLYQNVILLAWDPSNYSSTLQQWYQQPDFDVFAPYFERRKLYPEQAFYLLDPRSQWTLWDYIQSLIPVRIRKNPPSSGFLGLALMLPHCSHVNLLEYVPSVRLTKRCHYWDVAEDSSCTFGVWHPLAAEKLLALALNVASDQSVFSDGYVQVPGYDTLQC</sequence>
<evidence type="ECO:0000256" key="18">
    <source>
        <dbReference type="ARBA" id="ARBA00076526"/>
    </source>
</evidence>
<dbReference type="InterPro" id="IPR038578">
    <property type="entry name" value="GT29-like_sf"/>
</dbReference>
<comment type="caution">
    <text evidence="22">The sequence shown here is derived from an EMBL/GenBank/DDBJ whole genome shotgun (WGS) entry which is preliminary data.</text>
</comment>
<evidence type="ECO:0000256" key="20">
    <source>
        <dbReference type="ARBA" id="ARBA00080062"/>
    </source>
</evidence>
<keyword evidence="11" id="KW-0333">Golgi apparatus</keyword>
<dbReference type="FunCoup" id="A0A6L2PG29">
    <property type="interactions" value="13"/>
</dbReference>
<keyword evidence="12 21" id="KW-0472">Membrane</keyword>
<dbReference type="CDD" id="cd23968">
    <property type="entry name" value="GT29_ST6GAL1_2"/>
    <property type="match status" value="1"/>
</dbReference>
<evidence type="ECO:0000256" key="4">
    <source>
        <dbReference type="ARBA" id="ARBA00006003"/>
    </source>
</evidence>
<dbReference type="Proteomes" id="UP000502823">
    <property type="component" value="Unassembled WGS sequence"/>
</dbReference>
<evidence type="ECO:0000256" key="11">
    <source>
        <dbReference type="ARBA" id="ARBA00023034"/>
    </source>
</evidence>
<dbReference type="EC" id="2.4.3.1" evidence="16"/>
<evidence type="ECO:0000256" key="13">
    <source>
        <dbReference type="ARBA" id="ARBA00023157"/>
    </source>
</evidence>
<comment type="similarity">
    <text evidence="4">Belongs to the glycosyltransferase 29 family.</text>
</comment>
<keyword evidence="5" id="KW-0964">Secreted</keyword>
<dbReference type="Gene3D" id="3.90.1480.20">
    <property type="entry name" value="Glycosyl transferase family 29"/>
    <property type="match status" value="1"/>
</dbReference>
<evidence type="ECO:0000256" key="7">
    <source>
        <dbReference type="ARBA" id="ARBA00022679"/>
    </source>
</evidence>
<comment type="pathway">
    <text evidence="3">Protein modification; protein glycosylation.</text>
</comment>
<evidence type="ECO:0000256" key="3">
    <source>
        <dbReference type="ARBA" id="ARBA00004922"/>
    </source>
</evidence>
<dbReference type="PANTHER" id="PTHR46059">
    <property type="entry name" value="BETA-GALACTOSIDE ALPHA-2,6-SIALYLTRANSFERASE"/>
    <property type="match status" value="1"/>
</dbReference>
<organism evidence="22 23">
    <name type="scientific">Coptotermes formosanus</name>
    <name type="common">Formosan subterranean termite</name>
    <dbReference type="NCBI Taxonomy" id="36987"/>
    <lineage>
        <taxon>Eukaryota</taxon>
        <taxon>Metazoa</taxon>
        <taxon>Ecdysozoa</taxon>
        <taxon>Arthropoda</taxon>
        <taxon>Hexapoda</taxon>
        <taxon>Insecta</taxon>
        <taxon>Pterygota</taxon>
        <taxon>Neoptera</taxon>
        <taxon>Polyneoptera</taxon>
        <taxon>Dictyoptera</taxon>
        <taxon>Blattodea</taxon>
        <taxon>Blattoidea</taxon>
        <taxon>Termitoidae</taxon>
        <taxon>Rhinotermitidae</taxon>
        <taxon>Coptotermes</taxon>
    </lineage>
</organism>
<gene>
    <name evidence="22" type="ORF">Cfor_11666</name>
</gene>
<dbReference type="OrthoDB" id="10264956at2759"/>
<keyword evidence="10 21" id="KW-1133">Transmembrane helix</keyword>
<dbReference type="GO" id="GO:0003835">
    <property type="term" value="F:beta-galactoside alpha-2,6-sialyltransferase activity"/>
    <property type="evidence" value="ECO:0007669"/>
    <property type="project" value="UniProtKB-EC"/>
</dbReference>
<keyword evidence="9" id="KW-0735">Signal-anchor</keyword>
<evidence type="ECO:0000256" key="10">
    <source>
        <dbReference type="ARBA" id="ARBA00022989"/>
    </source>
</evidence>
<keyword evidence="14" id="KW-0325">Glycoprotein</keyword>
<evidence type="ECO:0000256" key="16">
    <source>
        <dbReference type="ARBA" id="ARBA00034329"/>
    </source>
</evidence>
<dbReference type="PANTHER" id="PTHR46059:SF1">
    <property type="entry name" value="BETA-GALACTOSIDE ALPHA-2,6-SIALYLTRANSFERASE"/>
    <property type="match status" value="1"/>
</dbReference>
<dbReference type="GO" id="GO:0032580">
    <property type="term" value="C:Golgi cisterna membrane"/>
    <property type="evidence" value="ECO:0007669"/>
    <property type="project" value="UniProtKB-SubCell"/>
</dbReference>
<comment type="subcellular location">
    <subcellularLocation>
        <location evidence="1">Golgi apparatus</location>
        <location evidence="1">Golgi stack membrane</location>
        <topology evidence="1">Single-pass type II membrane protein</topology>
    </subcellularLocation>
    <subcellularLocation>
        <location evidence="2">Secreted</location>
    </subcellularLocation>
</comment>
<feature type="transmembrane region" description="Helical" evidence="21">
    <location>
        <begin position="6"/>
        <end position="27"/>
    </location>
</feature>
<keyword evidence="23" id="KW-1185">Reference proteome</keyword>
<dbReference type="GO" id="GO:0005576">
    <property type="term" value="C:extracellular region"/>
    <property type="evidence" value="ECO:0007669"/>
    <property type="project" value="UniProtKB-SubCell"/>
</dbReference>
<name>A0A6L2PG29_COPFO</name>
<dbReference type="GO" id="GO:0097503">
    <property type="term" value="P:sialylation"/>
    <property type="evidence" value="ECO:0007669"/>
    <property type="project" value="TreeGrafter"/>
</dbReference>
<keyword evidence="13" id="KW-1015">Disulfide bond</keyword>
<evidence type="ECO:0000256" key="5">
    <source>
        <dbReference type="ARBA" id="ARBA00022525"/>
    </source>
</evidence>
<dbReference type="AlphaFoldDB" id="A0A6L2PG29"/>
<dbReference type="Pfam" id="PF00777">
    <property type="entry name" value="Glyco_transf_29"/>
    <property type="match status" value="1"/>
</dbReference>
<evidence type="ECO:0000256" key="1">
    <source>
        <dbReference type="ARBA" id="ARBA00004447"/>
    </source>
</evidence>
<evidence type="ECO:0000256" key="15">
    <source>
        <dbReference type="ARBA" id="ARBA00034249"/>
    </source>
</evidence>
<evidence type="ECO:0000256" key="14">
    <source>
        <dbReference type="ARBA" id="ARBA00023180"/>
    </source>
</evidence>
<evidence type="ECO:0000256" key="19">
    <source>
        <dbReference type="ARBA" id="ARBA00076676"/>
    </source>
</evidence>
<evidence type="ECO:0000256" key="12">
    <source>
        <dbReference type="ARBA" id="ARBA00023136"/>
    </source>
</evidence>
<keyword evidence="6" id="KW-0328">Glycosyltransferase</keyword>
<dbReference type="EMBL" id="BLKM01000312">
    <property type="protein sequence ID" value="GFG31509.1"/>
    <property type="molecule type" value="Genomic_DNA"/>
</dbReference>
<keyword evidence="7" id="KW-0808">Transferase</keyword>
<evidence type="ECO:0000313" key="22">
    <source>
        <dbReference type="EMBL" id="GFG31509.1"/>
    </source>
</evidence>
<evidence type="ECO:0000256" key="6">
    <source>
        <dbReference type="ARBA" id="ARBA00022676"/>
    </source>
</evidence>
<accession>A0A6L2PG29</accession>
<evidence type="ECO:0000256" key="2">
    <source>
        <dbReference type="ARBA" id="ARBA00004613"/>
    </source>
</evidence>
<dbReference type="InParanoid" id="A0A6L2PG29"/>
<reference evidence="23" key="1">
    <citation type="submission" date="2020-01" db="EMBL/GenBank/DDBJ databases">
        <title>Draft genome sequence of the Termite Coptotermes fromosanus.</title>
        <authorList>
            <person name="Itakura S."/>
            <person name="Yosikawa Y."/>
            <person name="Umezawa K."/>
        </authorList>
    </citation>
    <scope>NUCLEOTIDE SEQUENCE [LARGE SCALE GENOMIC DNA]</scope>
</reference>
<dbReference type="FunFam" id="3.90.1480.20:FF:000012">
    <property type="entry name" value="ST6 beta-galactoside alpha-2,6-sialyltransferase 1"/>
    <property type="match status" value="1"/>
</dbReference>
<evidence type="ECO:0000256" key="21">
    <source>
        <dbReference type="SAM" id="Phobius"/>
    </source>
</evidence>
<dbReference type="InterPro" id="IPR001675">
    <property type="entry name" value="Glyco_trans_29"/>
</dbReference>
<comment type="catalytic activity">
    <reaction evidence="15">
        <text>a beta-D-galactoside + CMP-N-acetyl-beta-neuraminate = an N-acetyl-alpha-neuraminyl-(2-&gt;6)-beta-D-galactosyl derivative + CMP + H(+)</text>
        <dbReference type="Rhea" id="RHEA:52104"/>
        <dbReference type="ChEBI" id="CHEBI:15378"/>
        <dbReference type="ChEBI" id="CHEBI:28034"/>
        <dbReference type="ChEBI" id="CHEBI:57812"/>
        <dbReference type="ChEBI" id="CHEBI:60377"/>
        <dbReference type="ChEBI" id="CHEBI:136398"/>
        <dbReference type="EC" id="2.4.3.1"/>
    </reaction>
</comment>
<evidence type="ECO:0000256" key="8">
    <source>
        <dbReference type="ARBA" id="ARBA00022692"/>
    </source>
</evidence>
<evidence type="ECO:0000256" key="9">
    <source>
        <dbReference type="ARBA" id="ARBA00022968"/>
    </source>
</evidence>